<evidence type="ECO:0000313" key="3">
    <source>
        <dbReference type="EMBL" id="ACM31601.1"/>
    </source>
</evidence>
<dbReference type="Gene3D" id="3.40.50.12780">
    <property type="entry name" value="N-terminal domain of ligase-like"/>
    <property type="match status" value="1"/>
</dbReference>
<dbReference type="InterPro" id="IPR045851">
    <property type="entry name" value="AMP-bd_C_sf"/>
</dbReference>
<accession>A0A9J9U9G3</accession>
<evidence type="ECO:0000313" key="4">
    <source>
        <dbReference type="Proteomes" id="UP000000450"/>
    </source>
</evidence>
<dbReference type="InterPro" id="IPR000873">
    <property type="entry name" value="AMP-dep_synth/lig_dom"/>
</dbReference>
<dbReference type="InterPro" id="IPR025110">
    <property type="entry name" value="AMP-bd_C"/>
</dbReference>
<dbReference type="InterPro" id="IPR020845">
    <property type="entry name" value="AMP-binding_CS"/>
</dbReference>
<name>A0A9J9U9G3_ACIET</name>
<keyword evidence="4" id="KW-1185">Reference proteome</keyword>
<reference evidence="3 4" key="1">
    <citation type="journal article" date="2010" name="J. Bacteriol.">
        <title>Completed genome sequence of the anaerobic iron-oxidizing bacterium Acidovorax ebreus strain TPSY.</title>
        <authorList>
            <person name="Byrne-Bailey K.G."/>
            <person name="Weber K.A."/>
            <person name="Chair A.H."/>
            <person name="Bose S."/>
            <person name="Knox T."/>
            <person name="Spanbauer T.L."/>
            <person name="Chertkov O."/>
            <person name="Coates J.D."/>
        </authorList>
    </citation>
    <scope>NUCLEOTIDE SEQUENCE [LARGE SCALE GENOMIC DNA]</scope>
    <source>
        <strain evidence="3 4">TPSY</strain>
    </source>
</reference>
<dbReference type="RefSeq" id="WP_012655221.1">
    <property type="nucleotide sequence ID" value="NC_011992.1"/>
</dbReference>
<evidence type="ECO:0000259" key="2">
    <source>
        <dbReference type="Pfam" id="PF13193"/>
    </source>
</evidence>
<sequence length="526" mass="57448">MHPDIEHLLAQPFGSLPELIERQAAHRPGHTALVLEDRRLDYAALHAGMDRVARSLQRDGMQPGDVVAICAGTSVEYVLAYLGALRAGVAVAPLAPSATAEHLSAMLDNCGARLVLRDREVAAQWPLHAGAALRCVALDDAAEAGEPWSQWLAQGDGAPATTPAPITPEPDWPFNVIYSSGTTGVPKGIVQSWAMRWAHVRRAVTNGYGPDAVSLCATPLYSNTTLVAALPTLALGGTLVLMRKFDATRYLALAQQHGATHTMLVPVQYQRLMACSDFDRTDLSRLQHKFCTSAPFSAALKAEVLRRWPGRLIEYYGMTEGGVRCELHCHDFPHKLHTVGRPGEGADIRFIDEQGRELPAGEQGEIVGRSAGMMSGYYRLPDKTREAEWFDAEGRRYIRSGDVGRLDADGFIVLGDRKKDMIITGGFNVYPSDIEAVLCQHPQVAECAVVGVPSEQWGETPVAYVVGRSGSQPTAEELREWLNTRVGKTQRVADLRLVERLPRSEIGKVLKRTLREQYLQAAPIAG</sequence>
<dbReference type="PANTHER" id="PTHR43767">
    <property type="entry name" value="LONG-CHAIN-FATTY-ACID--COA LIGASE"/>
    <property type="match status" value="1"/>
</dbReference>
<dbReference type="InterPro" id="IPR042099">
    <property type="entry name" value="ANL_N_sf"/>
</dbReference>
<evidence type="ECO:0000259" key="1">
    <source>
        <dbReference type="Pfam" id="PF00501"/>
    </source>
</evidence>
<keyword evidence="3" id="KW-0436">Ligase</keyword>
<dbReference type="Pfam" id="PF13193">
    <property type="entry name" value="AMP-binding_C"/>
    <property type="match status" value="1"/>
</dbReference>
<organism evidence="3 4">
    <name type="scientific">Acidovorax ebreus (strain TPSY)</name>
    <name type="common">Diaphorobacter sp. (strain TPSY)</name>
    <dbReference type="NCBI Taxonomy" id="535289"/>
    <lineage>
        <taxon>Bacteria</taxon>
        <taxon>Pseudomonadati</taxon>
        <taxon>Pseudomonadota</taxon>
        <taxon>Betaproteobacteria</taxon>
        <taxon>Burkholderiales</taxon>
        <taxon>Comamonadaceae</taxon>
        <taxon>Diaphorobacter</taxon>
    </lineage>
</organism>
<feature type="domain" description="AMP-dependent synthetase/ligase" evidence="1">
    <location>
        <begin position="21"/>
        <end position="378"/>
    </location>
</feature>
<dbReference type="Proteomes" id="UP000000450">
    <property type="component" value="Chromosome"/>
</dbReference>
<dbReference type="Gene3D" id="3.30.300.30">
    <property type="match status" value="1"/>
</dbReference>
<dbReference type="PROSITE" id="PS00455">
    <property type="entry name" value="AMP_BINDING"/>
    <property type="match status" value="1"/>
</dbReference>
<dbReference type="AlphaFoldDB" id="A0A9J9U9G3"/>
<dbReference type="InterPro" id="IPR050237">
    <property type="entry name" value="ATP-dep_AMP-bd_enzyme"/>
</dbReference>
<dbReference type="GO" id="GO:0016877">
    <property type="term" value="F:ligase activity, forming carbon-sulfur bonds"/>
    <property type="evidence" value="ECO:0007669"/>
    <property type="project" value="UniProtKB-ARBA"/>
</dbReference>
<proteinExistence type="predicted"/>
<dbReference type="SUPFAM" id="SSF56801">
    <property type="entry name" value="Acetyl-CoA synthetase-like"/>
    <property type="match status" value="1"/>
</dbReference>
<gene>
    <name evidence="3" type="ordered locus">Dtpsy_0115</name>
</gene>
<dbReference type="PANTHER" id="PTHR43767:SF7">
    <property type="entry name" value="MEDIUM_LONG-CHAIN-FATTY-ACID--COA LIGASE FADD8"/>
    <property type="match status" value="1"/>
</dbReference>
<dbReference type="Pfam" id="PF00501">
    <property type="entry name" value="AMP-binding"/>
    <property type="match status" value="1"/>
</dbReference>
<feature type="domain" description="AMP-binding enzyme C-terminal" evidence="2">
    <location>
        <begin position="434"/>
        <end position="508"/>
    </location>
</feature>
<dbReference type="KEGG" id="dia:Dtpsy_0115"/>
<protein>
    <submittedName>
        <fullName evidence="3">AMP-dependent synthetase and ligase</fullName>
    </submittedName>
</protein>
<dbReference type="EMBL" id="CP001392">
    <property type="protein sequence ID" value="ACM31601.1"/>
    <property type="molecule type" value="Genomic_DNA"/>
</dbReference>